<dbReference type="GO" id="GO:0005737">
    <property type="term" value="C:cytoplasm"/>
    <property type="evidence" value="ECO:0007669"/>
    <property type="project" value="TreeGrafter"/>
</dbReference>
<dbReference type="GO" id="GO:0006729">
    <property type="term" value="P:tetrahydrobiopterin biosynthetic process"/>
    <property type="evidence" value="ECO:0007669"/>
    <property type="project" value="TreeGrafter"/>
</dbReference>
<comment type="pathway">
    <text evidence="2">Cofactor biosynthesis; 7,8-dihydroneopterin triphosphate biosynthesis; 7,8-dihydroneopterin triphosphate from GTP: step 1/1.</text>
</comment>
<dbReference type="OrthoDB" id="10268090at2759"/>
<dbReference type="EC" id="3.5.4.16" evidence="4"/>
<feature type="region of interest" description="Disordered" evidence="8">
    <location>
        <begin position="195"/>
        <end position="272"/>
    </location>
</feature>
<dbReference type="Gene3D" id="3.30.1130.10">
    <property type="match status" value="1"/>
</dbReference>
<dbReference type="Pfam" id="PF01227">
    <property type="entry name" value="GTP_cyclohydroI"/>
    <property type="match status" value="1"/>
</dbReference>
<dbReference type="Proteomes" id="UP000030640">
    <property type="component" value="Unassembled WGS sequence"/>
</dbReference>
<dbReference type="AlphaFoldDB" id="W7A7F6"/>
<gene>
    <name evidence="10" type="ORF">C922_00784</name>
</gene>
<accession>W7A7F6</accession>
<evidence type="ECO:0000256" key="1">
    <source>
        <dbReference type="ARBA" id="ARBA00001052"/>
    </source>
</evidence>
<feature type="domain" description="GTP cyclohydrolase I" evidence="9">
    <location>
        <begin position="277"/>
        <end position="442"/>
    </location>
</feature>
<comment type="catalytic activity">
    <reaction evidence="1">
        <text>GTP + H2O = 7,8-dihydroneopterin 3'-triphosphate + formate + H(+)</text>
        <dbReference type="Rhea" id="RHEA:17473"/>
        <dbReference type="ChEBI" id="CHEBI:15377"/>
        <dbReference type="ChEBI" id="CHEBI:15378"/>
        <dbReference type="ChEBI" id="CHEBI:15740"/>
        <dbReference type="ChEBI" id="CHEBI:37565"/>
        <dbReference type="ChEBI" id="CHEBI:58462"/>
        <dbReference type="EC" id="3.5.4.16"/>
    </reaction>
</comment>
<keyword evidence="6 10" id="KW-0378">Hydrolase</keyword>
<feature type="region of interest" description="Disordered" evidence="8">
    <location>
        <begin position="1"/>
        <end position="39"/>
    </location>
</feature>
<proteinExistence type="inferred from homology"/>
<feature type="compositionally biased region" description="Basic and acidic residues" evidence="8">
    <location>
        <begin position="13"/>
        <end position="27"/>
    </location>
</feature>
<dbReference type="GO" id="GO:0003934">
    <property type="term" value="F:GTP cyclohydrolase I activity"/>
    <property type="evidence" value="ECO:0007669"/>
    <property type="project" value="UniProtKB-EC"/>
</dbReference>
<dbReference type="GO" id="GO:0008270">
    <property type="term" value="F:zinc ion binding"/>
    <property type="evidence" value="ECO:0007669"/>
    <property type="project" value="TreeGrafter"/>
</dbReference>
<dbReference type="UniPathway" id="UPA00848">
    <property type="reaction ID" value="UER00151"/>
</dbReference>
<evidence type="ECO:0000259" key="9">
    <source>
        <dbReference type="Pfam" id="PF01227"/>
    </source>
</evidence>
<evidence type="ECO:0000256" key="3">
    <source>
        <dbReference type="ARBA" id="ARBA00008085"/>
    </source>
</evidence>
<evidence type="ECO:0000256" key="4">
    <source>
        <dbReference type="ARBA" id="ARBA00012715"/>
    </source>
</evidence>
<feature type="compositionally biased region" description="Low complexity" evidence="8">
    <location>
        <begin position="211"/>
        <end position="222"/>
    </location>
</feature>
<evidence type="ECO:0000313" key="11">
    <source>
        <dbReference type="Proteomes" id="UP000030640"/>
    </source>
</evidence>
<keyword evidence="11" id="KW-1185">Reference proteome</keyword>
<name>W7A7F6_9APIC</name>
<feature type="compositionally biased region" description="Basic and acidic residues" evidence="8">
    <location>
        <begin position="233"/>
        <end position="253"/>
    </location>
</feature>
<dbReference type="InterPro" id="IPR020602">
    <property type="entry name" value="GTP_CycHdrlase_I_dom"/>
</dbReference>
<evidence type="ECO:0000256" key="8">
    <source>
        <dbReference type="SAM" id="MobiDB-lite"/>
    </source>
</evidence>
<dbReference type="InterPro" id="IPR043133">
    <property type="entry name" value="GTP-CH-I_C/QueF"/>
</dbReference>
<reference evidence="10 11" key="1">
    <citation type="submission" date="2013-02" db="EMBL/GenBank/DDBJ databases">
        <title>The Genome Sequence of Plasmodium inui San Antonio 1.</title>
        <authorList>
            <consortium name="The Broad Institute Genome Sequencing Platform"/>
            <consortium name="The Broad Institute Genome Sequencing Center for Infectious Disease"/>
            <person name="Neafsey D."/>
            <person name="Cheeseman I."/>
            <person name="Volkman S."/>
            <person name="Adams J."/>
            <person name="Walker B."/>
            <person name="Young S.K."/>
            <person name="Zeng Q."/>
            <person name="Gargeya S."/>
            <person name="Fitzgerald M."/>
            <person name="Haas B."/>
            <person name="Abouelleil A."/>
            <person name="Alvarado L."/>
            <person name="Arachchi H.M."/>
            <person name="Berlin A.M."/>
            <person name="Chapman S.B."/>
            <person name="Dewar J."/>
            <person name="Goldberg J."/>
            <person name="Griggs A."/>
            <person name="Gujja S."/>
            <person name="Hansen M."/>
            <person name="Howarth C."/>
            <person name="Imamovic A."/>
            <person name="Larimer J."/>
            <person name="McCowan C."/>
            <person name="Murphy C."/>
            <person name="Neiman D."/>
            <person name="Pearson M."/>
            <person name="Priest M."/>
            <person name="Roberts A."/>
            <person name="Saif S."/>
            <person name="Shea T."/>
            <person name="Sisk P."/>
            <person name="Sykes S."/>
            <person name="Wortman J."/>
            <person name="Nusbaum C."/>
            <person name="Birren B."/>
        </authorList>
    </citation>
    <scope>NUCLEOTIDE SEQUENCE [LARGE SCALE GENOMIC DNA]</scope>
    <source>
        <strain evidence="10 11">San Antonio 1</strain>
    </source>
</reference>
<protein>
    <recommendedName>
        <fullName evidence="5">GTP cyclohydrolase 1</fullName>
        <ecNumber evidence="4">3.5.4.16</ecNumber>
    </recommendedName>
    <alternativeName>
        <fullName evidence="7">GTP cyclohydrolase I</fullName>
    </alternativeName>
</protein>
<dbReference type="FunFam" id="3.30.1130.10:FF:000001">
    <property type="entry name" value="GTP cyclohydrolase 1"/>
    <property type="match status" value="1"/>
</dbReference>
<dbReference type="PANTHER" id="PTHR11109">
    <property type="entry name" value="GTP CYCLOHYDROLASE I"/>
    <property type="match status" value="1"/>
</dbReference>
<dbReference type="SUPFAM" id="SSF55620">
    <property type="entry name" value="Tetrahydrobiopterin biosynthesis enzymes-like"/>
    <property type="match status" value="1"/>
</dbReference>
<comment type="similarity">
    <text evidence="3">Belongs to the GTP cyclohydrolase I family.</text>
</comment>
<evidence type="ECO:0000256" key="2">
    <source>
        <dbReference type="ARBA" id="ARBA00005080"/>
    </source>
</evidence>
<sequence length="458" mass="50663">MFKRGDLNGGSHRGVDSVETYEQRRCMPSEAPVKDSQLVGADGSEDLQESRKSVLSISPMKTNLGLGLFPVQNGLEENGVRGRGCGRSNNCRDGDEHLAYTSQSRCSFVNKDRQLRYNGISISGKIEKMTDGPTNAGVLSRLSEEAGLGKTRRDNSGNSTEAPSPCAICMEGKNGLVKGVVNGVINGVRRKVIKRVEKKDDQGGSGDGSSRDGSSGNSSGGDTNREASPPMRGSERNSADTPRKSDEKDGTKKQERKRAQKKAQKRAQKQAQIADIRKSINNILRSSNVPPKEILKRTSRRFSDTFLYLTKGYHMNVGKVIRKSLYKRNYKNSSLIKISGIHIYSLCKHHLLPFEGECTIEYVPNRYIMGLSKFARVIDIFARRLQLQEDLTNDICNALGRYLKPKYIHVNVVARHLCINMRGVKEHDATTVTNAYYGVKNDTRPNQAVDGLTLAPLP</sequence>
<evidence type="ECO:0000256" key="5">
    <source>
        <dbReference type="ARBA" id="ARBA00017272"/>
    </source>
</evidence>
<evidence type="ECO:0000256" key="6">
    <source>
        <dbReference type="ARBA" id="ARBA00022801"/>
    </source>
</evidence>
<dbReference type="RefSeq" id="XP_008814618.1">
    <property type="nucleotide sequence ID" value="XM_008816396.1"/>
</dbReference>
<evidence type="ECO:0000313" key="10">
    <source>
        <dbReference type="EMBL" id="EUD69092.1"/>
    </source>
</evidence>
<evidence type="ECO:0000256" key="7">
    <source>
        <dbReference type="ARBA" id="ARBA00030854"/>
    </source>
</evidence>
<dbReference type="InterPro" id="IPR001474">
    <property type="entry name" value="GTP_CycHdrlase_I"/>
</dbReference>
<dbReference type="PANTHER" id="PTHR11109:SF7">
    <property type="entry name" value="GTP CYCLOHYDROLASE 1"/>
    <property type="match status" value="1"/>
</dbReference>
<dbReference type="VEuPathDB" id="PlasmoDB:C922_00784"/>
<feature type="compositionally biased region" description="Basic residues" evidence="8">
    <location>
        <begin position="254"/>
        <end position="268"/>
    </location>
</feature>
<organism evidence="10 11">
    <name type="scientific">Plasmodium inui San Antonio 1</name>
    <dbReference type="NCBI Taxonomy" id="1237626"/>
    <lineage>
        <taxon>Eukaryota</taxon>
        <taxon>Sar</taxon>
        <taxon>Alveolata</taxon>
        <taxon>Apicomplexa</taxon>
        <taxon>Aconoidasida</taxon>
        <taxon>Haemosporida</taxon>
        <taxon>Plasmodiidae</taxon>
        <taxon>Plasmodium</taxon>
        <taxon>Plasmodium (Plasmodium)</taxon>
    </lineage>
</organism>
<feature type="region of interest" description="Disordered" evidence="8">
    <location>
        <begin position="144"/>
        <end position="164"/>
    </location>
</feature>
<dbReference type="GeneID" id="20036058"/>
<dbReference type="EMBL" id="KI965461">
    <property type="protein sequence ID" value="EUD69092.1"/>
    <property type="molecule type" value="Genomic_DNA"/>
</dbReference>
<dbReference type="GO" id="GO:0046654">
    <property type="term" value="P:tetrahydrofolate biosynthetic process"/>
    <property type="evidence" value="ECO:0007669"/>
    <property type="project" value="InterPro"/>
</dbReference>
<dbReference type="GO" id="GO:0005525">
    <property type="term" value="F:GTP binding"/>
    <property type="evidence" value="ECO:0007669"/>
    <property type="project" value="TreeGrafter"/>
</dbReference>